<keyword evidence="5" id="KW-1185">Reference proteome</keyword>
<dbReference type="InterPro" id="IPR004701">
    <property type="entry name" value="PTS_EIIA_man-typ"/>
</dbReference>
<evidence type="ECO:0000313" key="5">
    <source>
        <dbReference type="Proteomes" id="UP000442619"/>
    </source>
</evidence>
<dbReference type="GO" id="GO:0016020">
    <property type="term" value="C:membrane"/>
    <property type="evidence" value="ECO:0007669"/>
    <property type="project" value="InterPro"/>
</dbReference>
<dbReference type="GO" id="GO:0016740">
    <property type="term" value="F:transferase activity"/>
    <property type="evidence" value="ECO:0007669"/>
    <property type="project" value="UniProtKB-KW"/>
</dbReference>
<evidence type="ECO:0000256" key="1">
    <source>
        <dbReference type="ARBA" id="ARBA00022679"/>
    </source>
</evidence>
<dbReference type="InterPro" id="IPR036662">
    <property type="entry name" value="PTS_EIIA_man-typ_sf"/>
</dbReference>
<name>A0A844FTX9_9FIRM</name>
<dbReference type="GO" id="GO:0009401">
    <property type="term" value="P:phosphoenolpyruvate-dependent sugar phosphotransferase system"/>
    <property type="evidence" value="ECO:0007669"/>
    <property type="project" value="InterPro"/>
</dbReference>
<evidence type="ECO:0000259" key="3">
    <source>
        <dbReference type="PROSITE" id="PS51096"/>
    </source>
</evidence>
<gene>
    <name evidence="4" type="ORF">FYJ79_04380</name>
</gene>
<keyword evidence="1" id="KW-0808">Transferase</keyword>
<dbReference type="PANTHER" id="PTHR33799:SF1">
    <property type="entry name" value="PTS SYSTEM MANNOSE-SPECIFIC EIIAB COMPONENT-RELATED"/>
    <property type="match status" value="1"/>
</dbReference>
<dbReference type="PANTHER" id="PTHR33799">
    <property type="entry name" value="PTS PERMEASE-RELATED-RELATED"/>
    <property type="match status" value="1"/>
</dbReference>
<dbReference type="Pfam" id="PF03610">
    <property type="entry name" value="EIIA-man"/>
    <property type="match status" value="1"/>
</dbReference>
<evidence type="ECO:0000256" key="2">
    <source>
        <dbReference type="SAM" id="MobiDB-lite"/>
    </source>
</evidence>
<dbReference type="InterPro" id="IPR051471">
    <property type="entry name" value="Bacterial_PTS_sugar_comp"/>
</dbReference>
<protein>
    <submittedName>
        <fullName evidence="4">PTS fructose transporter subunit IIA</fullName>
    </submittedName>
</protein>
<dbReference type="AlphaFoldDB" id="A0A844FTX9"/>
<dbReference type="RefSeq" id="WP_154514848.1">
    <property type="nucleotide sequence ID" value="NZ_VUNM01000006.1"/>
</dbReference>
<evidence type="ECO:0000313" key="4">
    <source>
        <dbReference type="EMBL" id="MST88819.1"/>
    </source>
</evidence>
<comment type="caution">
    <text evidence="4">The sequence shown here is derived from an EMBL/GenBank/DDBJ whole genome shotgun (WGS) entry which is preliminary data.</text>
</comment>
<proteinExistence type="predicted"/>
<dbReference type="SUPFAM" id="SSF53062">
    <property type="entry name" value="PTS system fructose IIA component-like"/>
    <property type="match status" value="1"/>
</dbReference>
<dbReference type="Proteomes" id="UP000442619">
    <property type="component" value="Unassembled WGS sequence"/>
</dbReference>
<sequence length="146" mass="15559">MRYLVLVSHGDFAKGLKTSLAMFAPDKMDSVIAVGLENGKGADDFAQEFRSAMSVLKEEDDLVLLADIVGGSPLTTALNVLNELGRYDNTVVLGGMNLPMALTMAVMKDNLSGEALKETVLGEAKGGIQEFDTTPADTSEDEEDDI</sequence>
<dbReference type="EMBL" id="VUNM01000006">
    <property type="protein sequence ID" value="MST88819.1"/>
    <property type="molecule type" value="Genomic_DNA"/>
</dbReference>
<feature type="domain" description="PTS EIIA type-4" evidence="3">
    <location>
        <begin position="1"/>
        <end position="128"/>
    </location>
</feature>
<accession>A0A844FTX9</accession>
<organism evidence="4 5">
    <name type="scientific">Sharpea porci</name>
    <dbReference type="NCBI Taxonomy" id="2652286"/>
    <lineage>
        <taxon>Bacteria</taxon>
        <taxon>Bacillati</taxon>
        <taxon>Bacillota</taxon>
        <taxon>Erysipelotrichia</taxon>
        <taxon>Erysipelotrichales</taxon>
        <taxon>Coprobacillaceae</taxon>
        <taxon>Sharpea</taxon>
    </lineage>
</organism>
<dbReference type="Gene3D" id="3.40.50.510">
    <property type="entry name" value="Phosphotransferase system, mannose-type IIA component"/>
    <property type="match status" value="1"/>
</dbReference>
<reference evidence="4 5" key="1">
    <citation type="submission" date="2019-08" db="EMBL/GenBank/DDBJ databases">
        <title>In-depth cultivation of the pig gut microbiome towards novel bacterial diversity and tailored functional studies.</title>
        <authorList>
            <person name="Wylensek D."/>
            <person name="Hitch T.C.A."/>
            <person name="Clavel T."/>
        </authorList>
    </citation>
    <scope>NUCLEOTIDE SEQUENCE [LARGE SCALE GENOMIC DNA]</scope>
    <source>
        <strain evidence="4 5">CA-Schmier-601-WT-3</strain>
    </source>
</reference>
<dbReference type="PROSITE" id="PS51096">
    <property type="entry name" value="PTS_EIIA_TYPE_4"/>
    <property type="match status" value="1"/>
</dbReference>
<feature type="region of interest" description="Disordered" evidence="2">
    <location>
        <begin position="124"/>
        <end position="146"/>
    </location>
</feature>